<dbReference type="EMBL" id="AOIM01000026">
    <property type="protein sequence ID" value="ELY91728.1"/>
    <property type="molecule type" value="Genomic_DNA"/>
</dbReference>
<gene>
    <name evidence="6" type="ORF">C483_09314</name>
</gene>
<evidence type="ECO:0000256" key="4">
    <source>
        <dbReference type="ARBA" id="ARBA00022840"/>
    </source>
</evidence>
<accession>M0A302</accession>
<evidence type="ECO:0000256" key="3">
    <source>
        <dbReference type="ARBA" id="ARBA00022741"/>
    </source>
</evidence>
<evidence type="ECO:0000259" key="5">
    <source>
        <dbReference type="PROSITE" id="PS50893"/>
    </source>
</evidence>
<dbReference type="PANTHER" id="PTHR43423:SF1">
    <property type="entry name" value="ABC TRANSPORTER I FAMILY MEMBER 17"/>
    <property type="match status" value="1"/>
</dbReference>
<dbReference type="Gene3D" id="3.40.50.300">
    <property type="entry name" value="P-loop containing nucleotide triphosphate hydrolases"/>
    <property type="match status" value="1"/>
</dbReference>
<evidence type="ECO:0000256" key="1">
    <source>
        <dbReference type="ARBA" id="ARBA00022448"/>
    </source>
</evidence>
<dbReference type="PANTHER" id="PTHR43423">
    <property type="entry name" value="ABC TRANSPORTER I FAMILY MEMBER 17"/>
    <property type="match status" value="1"/>
</dbReference>
<dbReference type="InterPro" id="IPR003593">
    <property type="entry name" value="AAA+_ATPase"/>
</dbReference>
<dbReference type="PROSITE" id="PS50893">
    <property type="entry name" value="ABC_TRANSPORTER_2"/>
    <property type="match status" value="1"/>
</dbReference>
<proteinExistence type="predicted"/>
<dbReference type="Proteomes" id="UP000011519">
    <property type="component" value="Unassembled WGS sequence"/>
</dbReference>
<dbReference type="RefSeq" id="WP_006653072.1">
    <property type="nucleotide sequence ID" value="NZ_AOIM01000026.1"/>
</dbReference>
<keyword evidence="3" id="KW-0547">Nucleotide-binding</keyword>
<dbReference type="Pfam" id="PF00005">
    <property type="entry name" value="ABC_tran"/>
    <property type="match status" value="1"/>
</dbReference>
<dbReference type="SMART" id="SM00382">
    <property type="entry name" value="AAA"/>
    <property type="match status" value="1"/>
</dbReference>
<evidence type="ECO:0000313" key="7">
    <source>
        <dbReference type="Proteomes" id="UP000011519"/>
    </source>
</evidence>
<evidence type="ECO:0000256" key="2">
    <source>
        <dbReference type="ARBA" id="ARBA00022475"/>
    </source>
</evidence>
<dbReference type="InterPro" id="IPR017871">
    <property type="entry name" value="ABC_transporter-like_CS"/>
</dbReference>
<keyword evidence="2" id="KW-0472">Membrane</keyword>
<keyword evidence="1" id="KW-0813">Transport</keyword>
<sequence>MAQKLETESLTRVVAGEAIVDSISVRVRESEVLAIIGSSGAGKSSFLRLLNRLDEPTEGTVYLDGTEYREFEPEELRRRIGLIPQESALQPGTVRENVGISDRIRDEPIDDQLTTTLLKWMDLSGYGDRNVDDLSGGERQRIAIARTLYVDPEVLLLDEPTAHLDTETEAQIEELLGELIREGDLTCILVTHDTAQAERLADRVVEFENGRVVDEGTPAEVIG</sequence>
<evidence type="ECO:0000313" key="6">
    <source>
        <dbReference type="EMBL" id="ELY91728.1"/>
    </source>
</evidence>
<keyword evidence="7" id="KW-1185">Reference proteome</keyword>
<dbReference type="PATRIC" id="fig|1227493.4.peg.1848"/>
<dbReference type="InterPro" id="IPR027417">
    <property type="entry name" value="P-loop_NTPase"/>
</dbReference>
<dbReference type="GO" id="GO:0005524">
    <property type="term" value="F:ATP binding"/>
    <property type="evidence" value="ECO:0007669"/>
    <property type="project" value="UniProtKB-KW"/>
</dbReference>
<dbReference type="SUPFAM" id="SSF52540">
    <property type="entry name" value="P-loop containing nucleoside triphosphate hydrolases"/>
    <property type="match status" value="1"/>
</dbReference>
<dbReference type="AlphaFoldDB" id="M0A302"/>
<name>M0A302_9EURY</name>
<dbReference type="GO" id="GO:0016887">
    <property type="term" value="F:ATP hydrolysis activity"/>
    <property type="evidence" value="ECO:0007669"/>
    <property type="project" value="InterPro"/>
</dbReference>
<dbReference type="STRING" id="1227493.C483_09314"/>
<keyword evidence="2" id="KW-1003">Cell membrane</keyword>
<dbReference type="PROSITE" id="PS00211">
    <property type="entry name" value="ABC_TRANSPORTER_1"/>
    <property type="match status" value="1"/>
</dbReference>
<feature type="domain" description="ABC transporter" evidence="5">
    <location>
        <begin position="5"/>
        <end position="223"/>
    </location>
</feature>
<dbReference type="OrthoDB" id="57213at2157"/>
<comment type="caution">
    <text evidence="6">The sequence shown here is derived from an EMBL/GenBank/DDBJ whole genome shotgun (WGS) entry which is preliminary data.</text>
</comment>
<protein>
    <submittedName>
        <fullName evidence="6">ABC transporter</fullName>
    </submittedName>
</protein>
<keyword evidence="4" id="KW-0067">ATP-binding</keyword>
<dbReference type="InterPro" id="IPR003439">
    <property type="entry name" value="ABC_transporter-like_ATP-bd"/>
</dbReference>
<reference evidence="6 7" key="1">
    <citation type="journal article" date="2014" name="PLoS Genet.">
        <title>Phylogenetically driven sequencing of extremely halophilic archaea reveals strategies for static and dynamic osmo-response.</title>
        <authorList>
            <person name="Becker E.A."/>
            <person name="Seitzer P.M."/>
            <person name="Tritt A."/>
            <person name="Larsen D."/>
            <person name="Krusor M."/>
            <person name="Yao A.I."/>
            <person name="Wu D."/>
            <person name="Madern D."/>
            <person name="Eisen J.A."/>
            <person name="Darling A.E."/>
            <person name="Facciotti M.T."/>
        </authorList>
    </citation>
    <scope>NUCLEOTIDE SEQUENCE [LARGE SCALE GENOMIC DNA]</scope>
    <source>
        <strain evidence="6 7">JCM 10989</strain>
    </source>
</reference>
<organism evidence="6 7">
    <name type="scientific">Natrialba hulunbeirensis JCM 10989</name>
    <dbReference type="NCBI Taxonomy" id="1227493"/>
    <lineage>
        <taxon>Archaea</taxon>
        <taxon>Methanobacteriati</taxon>
        <taxon>Methanobacteriota</taxon>
        <taxon>Stenosarchaea group</taxon>
        <taxon>Halobacteria</taxon>
        <taxon>Halobacteriales</taxon>
        <taxon>Natrialbaceae</taxon>
        <taxon>Natrialba</taxon>
    </lineage>
</organism>